<dbReference type="RefSeq" id="XP_060437876.1">
    <property type="nucleotide sequence ID" value="XM_060582155.1"/>
</dbReference>
<dbReference type="EMBL" id="JAHMHQ010000042">
    <property type="protein sequence ID" value="KAK1621881.1"/>
    <property type="molecule type" value="Genomic_DNA"/>
</dbReference>
<feature type="transmembrane region" description="Helical" evidence="1">
    <location>
        <begin position="96"/>
        <end position="118"/>
    </location>
</feature>
<keyword evidence="1" id="KW-0812">Transmembrane</keyword>
<dbReference type="GeneID" id="85467017"/>
<accession>A0AAI9ZCG5</accession>
<dbReference type="AlphaFoldDB" id="A0AAI9ZCG5"/>
<organism evidence="2 3">
    <name type="scientific">Colletotrichum phormii</name>
    <dbReference type="NCBI Taxonomy" id="359342"/>
    <lineage>
        <taxon>Eukaryota</taxon>
        <taxon>Fungi</taxon>
        <taxon>Dikarya</taxon>
        <taxon>Ascomycota</taxon>
        <taxon>Pezizomycotina</taxon>
        <taxon>Sordariomycetes</taxon>
        <taxon>Hypocreomycetidae</taxon>
        <taxon>Glomerellales</taxon>
        <taxon>Glomerellaceae</taxon>
        <taxon>Colletotrichum</taxon>
        <taxon>Colletotrichum acutatum species complex</taxon>
    </lineage>
</organism>
<dbReference type="Proteomes" id="UP001243989">
    <property type="component" value="Unassembled WGS sequence"/>
</dbReference>
<keyword evidence="1" id="KW-1133">Transmembrane helix</keyword>
<evidence type="ECO:0000256" key="1">
    <source>
        <dbReference type="SAM" id="Phobius"/>
    </source>
</evidence>
<protein>
    <submittedName>
        <fullName evidence="2">Uncharacterized protein</fullName>
    </submittedName>
</protein>
<reference evidence="2" key="1">
    <citation type="submission" date="2021-06" db="EMBL/GenBank/DDBJ databases">
        <title>Comparative genomics, transcriptomics and evolutionary studies reveal genomic signatures of adaptation to plant cell wall in hemibiotrophic fungi.</title>
        <authorList>
            <consortium name="DOE Joint Genome Institute"/>
            <person name="Baroncelli R."/>
            <person name="Diaz J.F."/>
            <person name="Benocci T."/>
            <person name="Peng M."/>
            <person name="Battaglia E."/>
            <person name="Haridas S."/>
            <person name="Andreopoulos W."/>
            <person name="Labutti K."/>
            <person name="Pangilinan J."/>
            <person name="Floch G.L."/>
            <person name="Makela M.R."/>
            <person name="Henrissat B."/>
            <person name="Grigoriev I.V."/>
            <person name="Crouch J.A."/>
            <person name="De Vries R.P."/>
            <person name="Sukno S.A."/>
            <person name="Thon M.R."/>
        </authorList>
    </citation>
    <scope>NUCLEOTIDE SEQUENCE</scope>
    <source>
        <strain evidence="2">CBS 102054</strain>
    </source>
</reference>
<evidence type="ECO:0000313" key="2">
    <source>
        <dbReference type="EMBL" id="KAK1621881.1"/>
    </source>
</evidence>
<keyword evidence="1" id="KW-0472">Membrane</keyword>
<name>A0AAI9ZCG5_9PEZI</name>
<keyword evidence="3" id="KW-1185">Reference proteome</keyword>
<sequence>MLISITPGDSTTSNLPMTPRSLRYSVLSRTWTPGSPIQFAPPPTTETQAQDASLPSVSRLCATTCVSQQDFPKQTKLQAEHFQRPHVKQTGGFCGAVLRTVFMIIIAMVFRFLLAWSLRSPCPLCHGLFTISIGGMKEDAKCLVTCNISRLFSTAVSALETVLEYLSRFNY</sequence>
<comment type="caution">
    <text evidence="2">The sequence shown here is derived from an EMBL/GenBank/DDBJ whole genome shotgun (WGS) entry which is preliminary data.</text>
</comment>
<proteinExistence type="predicted"/>
<gene>
    <name evidence="2" type="ORF">BDP81DRAFT_170203</name>
</gene>
<evidence type="ECO:0000313" key="3">
    <source>
        <dbReference type="Proteomes" id="UP001243989"/>
    </source>
</evidence>